<feature type="signal peptide" evidence="3">
    <location>
        <begin position="1"/>
        <end position="22"/>
    </location>
</feature>
<organism evidence="4 5">
    <name type="scientific">Tigriopus californicus</name>
    <name type="common">Marine copepod</name>
    <dbReference type="NCBI Taxonomy" id="6832"/>
    <lineage>
        <taxon>Eukaryota</taxon>
        <taxon>Metazoa</taxon>
        <taxon>Ecdysozoa</taxon>
        <taxon>Arthropoda</taxon>
        <taxon>Crustacea</taxon>
        <taxon>Multicrustacea</taxon>
        <taxon>Hexanauplia</taxon>
        <taxon>Copepoda</taxon>
        <taxon>Harpacticoida</taxon>
        <taxon>Harpacticidae</taxon>
        <taxon>Tigriopus</taxon>
    </lineage>
</organism>
<keyword evidence="1" id="KW-0175">Coiled coil</keyword>
<evidence type="ECO:0008006" key="6">
    <source>
        <dbReference type="Google" id="ProtNLM"/>
    </source>
</evidence>
<evidence type="ECO:0000256" key="3">
    <source>
        <dbReference type="SAM" id="SignalP"/>
    </source>
</evidence>
<evidence type="ECO:0000313" key="5">
    <source>
        <dbReference type="Proteomes" id="UP000318571"/>
    </source>
</evidence>
<evidence type="ECO:0000313" key="4">
    <source>
        <dbReference type="EMBL" id="TRY76845.1"/>
    </source>
</evidence>
<evidence type="ECO:0000256" key="2">
    <source>
        <dbReference type="SAM" id="MobiDB-lite"/>
    </source>
</evidence>
<proteinExistence type="predicted"/>
<feature type="region of interest" description="Disordered" evidence="2">
    <location>
        <begin position="26"/>
        <end position="108"/>
    </location>
</feature>
<dbReference type="EMBL" id="VCGU01000004">
    <property type="protein sequence ID" value="TRY76845.1"/>
    <property type="molecule type" value="Genomic_DNA"/>
</dbReference>
<protein>
    <recommendedName>
        <fullName evidence="6">BAG domain-containing protein</fullName>
    </recommendedName>
</protein>
<gene>
    <name evidence="4" type="ORF">TCAL_06875</name>
</gene>
<dbReference type="OMA" id="EITRMIM"/>
<dbReference type="Proteomes" id="UP000318571">
    <property type="component" value="Chromosome 5"/>
</dbReference>
<feature type="coiled-coil region" evidence="1">
    <location>
        <begin position="416"/>
        <end position="443"/>
    </location>
</feature>
<sequence>MRQFSLLGLTLLLTLNAAFVLAQDEGDAATAPETPAPPPADAGGDNAPAGGDDAPAGGDDAPAPPPGGDPPATAAEGDAPRSGAAQGAGNEPEGEGGAEEGDAEEECEEAWEYVEFMKTEVKENLESILQDTLFQPRPLLEETVTKTMEEVLGIRDAILGRTKAIRSKEDSVKICPEQNIKQEEFLTQIRMQIMSVLLSLIEKDAATPEKLQDVGKQLLAIRTKVNGEITRMIMLRESAATTRSAPKDDCDCGILGELVEGLDNVINQEKNQDDAEEQPNQEARIQFPDQEGEDGADAQAQGAAGEGGDSPVQQLTMLLMTVDAEIRKLYNEILGELDDTARDVLSQELQDLKGISNSLHEALSLLSDLNPEEDQDDIEKILRRDVRSVRNDAKRLLEDCQQRCPGECDSCGAERIDEVADKLADYKANLEDLSEDEAKESIRGDLMQYLTQTNADMTDLLREKAENDELDECGMEKLDVINKVKGPLWMMVNITIFGDANTMTEMVNALEQALSEMRSQYCGPDNSTAPEPKSDDTNECDLEEINKAKEWISDIDEIIANDIFKNENDEGRRKAMLGLIDLKSVMDDRVRELFQDNLQCKEEVEQIKNIYAQKITDCLSEMMNPRYRFDLLGRAERVQCVKDLRILLEDRRGVLLMREIEARINRIGSGVNVVGDENEDQAQGQGEGQENATEG</sequence>
<evidence type="ECO:0000256" key="1">
    <source>
        <dbReference type="SAM" id="Coils"/>
    </source>
</evidence>
<reference evidence="4 5" key="1">
    <citation type="journal article" date="2018" name="Nat. Ecol. Evol.">
        <title>Genomic signatures of mitonuclear coevolution across populations of Tigriopus californicus.</title>
        <authorList>
            <person name="Barreto F.S."/>
            <person name="Watson E.T."/>
            <person name="Lima T.G."/>
            <person name="Willett C.S."/>
            <person name="Edmands S."/>
            <person name="Li W."/>
            <person name="Burton R.S."/>
        </authorList>
    </citation>
    <scope>NUCLEOTIDE SEQUENCE [LARGE SCALE GENOMIC DNA]</scope>
    <source>
        <strain evidence="4 5">San Diego</strain>
    </source>
</reference>
<accession>A0A553PGP7</accession>
<comment type="caution">
    <text evidence="4">The sequence shown here is derived from an EMBL/GenBank/DDBJ whole genome shotgun (WGS) entry which is preliminary data.</text>
</comment>
<name>A0A553PGP7_TIGCA</name>
<keyword evidence="5" id="KW-1185">Reference proteome</keyword>
<feature type="chain" id="PRO_5022225715" description="BAG domain-containing protein" evidence="3">
    <location>
        <begin position="23"/>
        <end position="695"/>
    </location>
</feature>
<feature type="region of interest" description="Disordered" evidence="2">
    <location>
        <begin position="675"/>
        <end position="695"/>
    </location>
</feature>
<feature type="compositionally biased region" description="Low complexity" evidence="2">
    <location>
        <begin position="681"/>
        <end position="695"/>
    </location>
</feature>
<feature type="compositionally biased region" description="Acidic residues" evidence="2">
    <location>
        <begin position="92"/>
        <end position="108"/>
    </location>
</feature>
<dbReference type="AlphaFoldDB" id="A0A553PGP7"/>
<dbReference type="STRING" id="6832.A0A553PGP7"/>
<feature type="compositionally biased region" description="Low complexity" evidence="2">
    <location>
        <begin position="41"/>
        <end position="61"/>
    </location>
</feature>
<keyword evidence="3" id="KW-0732">Signal</keyword>
<feature type="region of interest" description="Disordered" evidence="2">
    <location>
        <begin position="290"/>
        <end position="310"/>
    </location>
</feature>